<dbReference type="Proteomes" id="UP000000268">
    <property type="component" value="Plasmid pREB6"/>
</dbReference>
<geneLocation type="plasmid" evidence="1 2">
    <name>pREB6</name>
</geneLocation>
<evidence type="ECO:0000313" key="1">
    <source>
        <dbReference type="EMBL" id="ABW33019.1"/>
    </source>
</evidence>
<reference evidence="1 2" key="1">
    <citation type="journal article" date="2008" name="Proc. Natl. Acad. Sci. U.S.A.">
        <title>Niche adaptation and genome expansion in the chlorophyll d-producing cyanobacterium Acaryochloris marina.</title>
        <authorList>
            <person name="Swingley W.D."/>
            <person name="Chen M."/>
            <person name="Cheung P.C."/>
            <person name="Conrad A.L."/>
            <person name="Dejesa L.C."/>
            <person name="Hao J."/>
            <person name="Honchak B.M."/>
            <person name="Karbach L.E."/>
            <person name="Kurdoglu A."/>
            <person name="Lahiri S."/>
            <person name="Mastrian S.D."/>
            <person name="Miyashita H."/>
            <person name="Page L."/>
            <person name="Ramakrishna P."/>
            <person name="Satoh S."/>
            <person name="Sattley W.M."/>
            <person name="Shimada Y."/>
            <person name="Taylor H.L."/>
            <person name="Tomo T."/>
            <person name="Tsuchiya T."/>
            <person name="Wang Z.T."/>
            <person name="Raymond J."/>
            <person name="Mimuro M."/>
            <person name="Blankenship R.E."/>
            <person name="Touchman J.W."/>
        </authorList>
    </citation>
    <scope>NUCLEOTIDE SEQUENCE [LARGE SCALE GENOMIC DNA]</scope>
    <source>
        <strain evidence="2">MBIC 11017</strain>
        <plasmid evidence="2">Plasmid pREB6</plasmid>
    </source>
</reference>
<dbReference type="HOGENOM" id="CLU_1369604_0_0_3"/>
<dbReference type="OrthoDB" id="9820026at2"/>
<gene>
    <name evidence="1" type="ordered locus">AM1_F0166</name>
</gene>
<sequence>MDCAATRTPEEREFLRLKGRDMAFGYIQMARRCPRPEEIANMALTDWGQGNIFNGVVDQLGLIWEDVDGKIVYRKNPQRELEKEQALDRYRCASKEPPFKQYPDLQEMSLDALLSELESWHKIGGFDERYDEERVEALVWMLCYRIASVMAEDHCILLEMAAYAIGYEHKTHPTAIPEWKDWGMAMCDRVLGSIYTKPD</sequence>
<accession>A8ZPV9</accession>
<name>A8ZPV9_ACAM1</name>
<dbReference type="KEGG" id="amr:AM1_F0166"/>
<dbReference type="AlphaFoldDB" id="A8ZPV9"/>
<organism evidence="1 2">
    <name type="scientific">Acaryochloris marina (strain MBIC 11017)</name>
    <dbReference type="NCBI Taxonomy" id="329726"/>
    <lineage>
        <taxon>Bacteria</taxon>
        <taxon>Bacillati</taxon>
        <taxon>Cyanobacteriota</taxon>
        <taxon>Cyanophyceae</taxon>
        <taxon>Acaryochloridales</taxon>
        <taxon>Acaryochloridaceae</taxon>
        <taxon>Acaryochloris</taxon>
    </lineage>
</organism>
<protein>
    <submittedName>
        <fullName evidence="1">Uncharacterized protein</fullName>
    </submittedName>
</protein>
<keyword evidence="1" id="KW-0614">Plasmid</keyword>
<keyword evidence="2" id="KW-1185">Reference proteome</keyword>
<dbReference type="EMBL" id="CP000843">
    <property type="protein sequence ID" value="ABW33019.1"/>
    <property type="molecule type" value="Genomic_DNA"/>
</dbReference>
<dbReference type="RefSeq" id="WP_012168228.1">
    <property type="nucleotide sequence ID" value="NC_009931.1"/>
</dbReference>
<proteinExistence type="predicted"/>
<evidence type="ECO:0000313" key="2">
    <source>
        <dbReference type="Proteomes" id="UP000000268"/>
    </source>
</evidence>